<reference evidence="1 2" key="1">
    <citation type="submission" date="2017-09" db="EMBL/GenBank/DDBJ databases">
        <title>Large-scale bioinformatics analysis of Bacillus genomes uncovers conserved roles of natural products in bacterial physiology.</title>
        <authorList>
            <consortium name="Agbiome Team Llc"/>
            <person name="Bleich R.M."/>
            <person name="Grubbs K.J."/>
            <person name="Santa Maria K.C."/>
            <person name="Allen S.E."/>
            <person name="Farag S."/>
            <person name="Shank E.A."/>
            <person name="Bowers A."/>
        </authorList>
    </citation>
    <scope>NUCLEOTIDE SEQUENCE [LARGE SCALE GENOMIC DNA]</scope>
    <source>
        <strain evidence="1 2">AFS009893</strain>
    </source>
</reference>
<evidence type="ECO:0000313" key="1">
    <source>
        <dbReference type="EMBL" id="PEM70092.1"/>
    </source>
</evidence>
<sequence>MIKLEYFERNNFKQLIYLDLLKDYSKLRNRTIYACKNGDGIVIDGEDIKLIGKIIKSNLLSFNCSGIKL</sequence>
<protein>
    <submittedName>
        <fullName evidence="1">Uncharacterized protein</fullName>
    </submittedName>
</protein>
<proteinExistence type="predicted"/>
<name>A0A2B5HG79_9BACI</name>
<organism evidence="1 2">
    <name type="scientific">Bacillus pseudomycoides</name>
    <dbReference type="NCBI Taxonomy" id="64104"/>
    <lineage>
        <taxon>Bacteria</taxon>
        <taxon>Bacillati</taxon>
        <taxon>Bacillota</taxon>
        <taxon>Bacilli</taxon>
        <taxon>Bacillales</taxon>
        <taxon>Bacillaceae</taxon>
        <taxon>Bacillus</taxon>
        <taxon>Bacillus cereus group</taxon>
    </lineage>
</organism>
<evidence type="ECO:0000313" key="2">
    <source>
        <dbReference type="Proteomes" id="UP000219775"/>
    </source>
</evidence>
<accession>A0A2B5HG79</accession>
<dbReference type="RefSeq" id="WP_097848493.1">
    <property type="nucleotide sequence ID" value="NZ_NUAS01000046.1"/>
</dbReference>
<dbReference type="AlphaFoldDB" id="A0A2B5HG79"/>
<dbReference type="Proteomes" id="UP000219775">
    <property type="component" value="Unassembled WGS sequence"/>
</dbReference>
<gene>
    <name evidence="1" type="ORF">CN613_09350</name>
</gene>
<dbReference type="EMBL" id="NUDP01000036">
    <property type="protein sequence ID" value="PEM70092.1"/>
    <property type="molecule type" value="Genomic_DNA"/>
</dbReference>
<comment type="caution">
    <text evidence="1">The sequence shown here is derived from an EMBL/GenBank/DDBJ whole genome shotgun (WGS) entry which is preliminary data.</text>
</comment>